<protein>
    <submittedName>
        <fullName evidence="5">Serine acetyltransferase</fullName>
        <ecNumber evidence="5">2.3.1.30</ecNumber>
    </submittedName>
</protein>
<keyword evidence="4 5" id="KW-0012">Acyltransferase</keyword>
<keyword evidence="3" id="KW-0677">Repeat</keyword>
<dbReference type="OrthoDB" id="9800846at2"/>
<keyword evidence="6" id="KW-1185">Reference proteome</keyword>
<comment type="similarity">
    <text evidence="1">Belongs to the transferase hexapeptide repeat family.</text>
</comment>
<dbReference type="RefSeq" id="WP_062704844.1">
    <property type="nucleotide sequence ID" value="NZ_CAWRCI010000001.1"/>
</dbReference>
<evidence type="ECO:0000313" key="5">
    <source>
        <dbReference type="EMBL" id="CZF77479.1"/>
    </source>
</evidence>
<dbReference type="Gene3D" id="2.160.10.10">
    <property type="entry name" value="Hexapeptide repeat proteins"/>
    <property type="match status" value="1"/>
</dbReference>
<reference evidence="6" key="1">
    <citation type="submission" date="2016-02" db="EMBL/GenBank/DDBJ databases">
        <authorList>
            <person name="Rodrigo-Torres Lidia"/>
            <person name="Arahal R.David."/>
        </authorList>
    </citation>
    <scope>NUCLEOTIDE SEQUENCE [LARGE SCALE GENOMIC DNA]</scope>
    <source>
        <strain evidence="6">CECT 8713</strain>
    </source>
</reference>
<accession>A0A128ESC4</accession>
<gene>
    <name evidence="5" type="primary">cysE_1</name>
    <name evidence="5" type="ORF">GMA8713_00190</name>
</gene>
<keyword evidence="2 5" id="KW-0808">Transferase</keyword>
<evidence type="ECO:0000313" key="6">
    <source>
        <dbReference type="Proteomes" id="UP000073601"/>
    </source>
</evidence>
<dbReference type="GO" id="GO:0009001">
    <property type="term" value="F:serine O-acetyltransferase activity"/>
    <property type="evidence" value="ECO:0007669"/>
    <property type="project" value="UniProtKB-EC"/>
</dbReference>
<proteinExistence type="inferred from homology"/>
<organism evidence="5 6">
    <name type="scientific">Grimontia marina</name>
    <dbReference type="NCBI Taxonomy" id="646534"/>
    <lineage>
        <taxon>Bacteria</taxon>
        <taxon>Pseudomonadati</taxon>
        <taxon>Pseudomonadota</taxon>
        <taxon>Gammaproteobacteria</taxon>
        <taxon>Vibrionales</taxon>
        <taxon>Vibrionaceae</taxon>
        <taxon>Grimontia</taxon>
    </lineage>
</organism>
<name>A0A128ESC4_9GAMM</name>
<dbReference type="PROSITE" id="PS00101">
    <property type="entry name" value="HEXAPEP_TRANSFERASES"/>
    <property type="match status" value="1"/>
</dbReference>
<dbReference type="CDD" id="cd03354">
    <property type="entry name" value="LbH_SAT"/>
    <property type="match status" value="1"/>
</dbReference>
<evidence type="ECO:0000256" key="2">
    <source>
        <dbReference type="ARBA" id="ARBA00022679"/>
    </source>
</evidence>
<evidence type="ECO:0000256" key="3">
    <source>
        <dbReference type="ARBA" id="ARBA00022737"/>
    </source>
</evidence>
<dbReference type="Pfam" id="PF00132">
    <property type="entry name" value="Hexapep"/>
    <property type="match status" value="1"/>
</dbReference>
<evidence type="ECO:0000256" key="4">
    <source>
        <dbReference type="ARBA" id="ARBA00023315"/>
    </source>
</evidence>
<dbReference type="SUPFAM" id="SSF51161">
    <property type="entry name" value="Trimeric LpxA-like enzymes"/>
    <property type="match status" value="1"/>
</dbReference>
<dbReference type="EC" id="2.3.1.30" evidence="5"/>
<dbReference type="EMBL" id="FIZY01000001">
    <property type="protein sequence ID" value="CZF77479.1"/>
    <property type="molecule type" value="Genomic_DNA"/>
</dbReference>
<dbReference type="InterPro" id="IPR018357">
    <property type="entry name" value="Hexapep_transf_CS"/>
</dbReference>
<dbReference type="PANTHER" id="PTHR42811">
    <property type="entry name" value="SERINE ACETYLTRANSFERASE"/>
    <property type="match status" value="1"/>
</dbReference>
<dbReference type="InterPro" id="IPR045304">
    <property type="entry name" value="LbH_SAT"/>
</dbReference>
<dbReference type="InterPro" id="IPR011004">
    <property type="entry name" value="Trimer_LpxA-like_sf"/>
</dbReference>
<dbReference type="AlphaFoldDB" id="A0A128ESC4"/>
<dbReference type="InterPro" id="IPR001451">
    <property type="entry name" value="Hexapep"/>
</dbReference>
<evidence type="ECO:0000256" key="1">
    <source>
        <dbReference type="ARBA" id="ARBA00007274"/>
    </source>
</evidence>
<dbReference type="Proteomes" id="UP000073601">
    <property type="component" value="Unassembled WGS sequence"/>
</dbReference>
<sequence length="186" mass="20979">MKKYSFIYLIKSDLYRQNGKVSFLLFLKDILFRKGFKFVFWMRAAKYFDTTPVLKYITKLMFIYYKRAYTSDANYRTDIGPGFSMYHVFATAWDKEVKIGSNVTILHSVTLGRKNNKFPVVLNNVYIGPGACILGDVVIGNNAIIGANATVTKDVPDNAVVVGNPARIVSYNGSSSALVNVWKEDN</sequence>